<dbReference type="RefSeq" id="WP_132585562.1">
    <property type="nucleotide sequence ID" value="NZ_SMAJ01000021.1"/>
</dbReference>
<gene>
    <name evidence="1" type="ORF">EDC26_12150</name>
</gene>
<sequence length="145" mass="16622">MNSIYLDTARLLTQVTPFVFASGALVIYLASHNRPLHEVLFPSLRDVSQDYERNFKGMTNQPVELRALLGARARMIQELQSGLDAEERRFLLSLVTGHPESPLLGISHIEHLPEIRWKLHNLAKLERNNPEKFAEQAEALTQRLR</sequence>
<organism evidence="1 2">
    <name type="scientific">Paralcaligenes ureilyticus</name>
    <dbReference type="NCBI Taxonomy" id="627131"/>
    <lineage>
        <taxon>Bacteria</taxon>
        <taxon>Pseudomonadati</taxon>
        <taxon>Pseudomonadota</taxon>
        <taxon>Betaproteobacteria</taxon>
        <taxon>Burkholderiales</taxon>
        <taxon>Alcaligenaceae</taxon>
        <taxon>Paralcaligenes</taxon>
    </lineage>
</organism>
<evidence type="ECO:0000313" key="1">
    <source>
        <dbReference type="EMBL" id="TCT01962.1"/>
    </source>
</evidence>
<dbReference type="AlphaFoldDB" id="A0A4R3LNN0"/>
<dbReference type="EMBL" id="SMAJ01000021">
    <property type="protein sequence ID" value="TCT01962.1"/>
    <property type="molecule type" value="Genomic_DNA"/>
</dbReference>
<protein>
    <submittedName>
        <fullName evidence="1">Uncharacterized protein</fullName>
    </submittedName>
</protein>
<evidence type="ECO:0000313" key="2">
    <source>
        <dbReference type="Proteomes" id="UP000295525"/>
    </source>
</evidence>
<dbReference type="Proteomes" id="UP000295525">
    <property type="component" value="Unassembled WGS sequence"/>
</dbReference>
<name>A0A4R3LNN0_9BURK</name>
<dbReference type="OrthoDB" id="1550603at2"/>
<keyword evidence="2" id="KW-1185">Reference proteome</keyword>
<comment type="caution">
    <text evidence="1">The sequence shown here is derived from an EMBL/GenBank/DDBJ whole genome shotgun (WGS) entry which is preliminary data.</text>
</comment>
<reference evidence="1 2" key="1">
    <citation type="submission" date="2019-03" db="EMBL/GenBank/DDBJ databases">
        <title>Genomic Encyclopedia of Type Strains, Phase IV (KMG-IV): sequencing the most valuable type-strain genomes for metagenomic binning, comparative biology and taxonomic classification.</title>
        <authorList>
            <person name="Goeker M."/>
        </authorList>
    </citation>
    <scope>NUCLEOTIDE SEQUENCE [LARGE SCALE GENOMIC DNA]</scope>
    <source>
        <strain evidence="1 2">DSM 24591</strain>
    </source>
</reference>
<proteinExistence type="predicted"/>
<accession>A0A4R3LNN0</accession>